<proteinExistence type="inferred from homology"/>
<accession>A0A9Q4C5B9</accession>
<reference evidence="5" key="1">
    <citation type="submission" date="2022-09" db="EMBL/GenBank/DDBJ databases">
        <title>Haloadaptaus new haloarchaeum isolated from saline soil.</title>
        <authorList>
            <person name="Duran-Viseras A."/>
            <person name="Sanchez-Porro C."/>
            <person name="Ventosa A."/>
        </authorList>
    </citation>
    <scope>NUCLEOTIDE SEQUENCE</scope>
    <source>
        <strain evidence="5">F3-133</strain>
    </source>
</reference>
<comment type="caution">
    <text evidence="5">The sequence shown here is derived from an EMBL/GenBank/DDBJ whole genome shotgun (WGS) entry which is preliminary data.</text>
</comment>
<dbReference type="GO" id="GO:0003677">
    <property type="term" value="F:DNA binding"/>
    <property type="evidence" value="ECO:0007669"/>
    <property type="project" value="UniProtKB-KW"/>
</dbReference>
<dbReference type="InterPro" id="IPR005650">
    <property type="entry name" value="BlaI_family"/>
</dbReference>
<dbReference type="GO" id="GO:0045892">
    <property type="term" value="P:negative regulation of DNA-templated transcription"/>
    <property type="evidence" value="ECO:0007669"/>
    <property type="project" value="InterPro"/>
</dbReference>
<dbReference type="EMBL" id="RKLV01000011">
    <property type="protein sequence ID" value="MCX2819738.1"/>
    <property type="molecule type" value="Genomic_DNA"/>
</dbReference>
<dbReference type="SUPFAM" id="SSF46785">
    <property type="entry name" value="Winged helix' DNA-binding domain"/>
    <property type="match status" value="1"/>
</dbReference>
<dbReference type="RefSeq" id="WP_266088278.1">
    <property type="nucleotide sequence ID" value="NZ_RKLV01000011.1"/>
</dbReference>
<keyword evidence="6" id="KW-1185">Reference proteome</keyword>
<sequence>MENKKITEGEEIVTLCSALSNEKRVRLLQYIHEVGQVTLREVHENFSNEIGLSHRETTHKYLEKLVDSDILKKERDAEVNEFVYFTDFDCVEIIL</sequence>
<keyword evidence="2" id="KW-0805">Transcription regulation</keyword>
<evidence type="ECO:0000313" key="6">
    <source>
        <dbReference type="Proteomes" id="UP001149411"/>
    </source>
</evidence>
<evidence type="ECO:0000313" key="5">
    <source>
        <dbReference type="EMBL" id="MCX2819738.1"/>
    </source>
</evidence>
<comment type="similarity">
    <text evidence="1">Belongs to the BlaI transcriptional regulatory family.</text>
</comment>
<evidence type="ECO:0000256" key="3">
    <source>
        <dbReference type="ARBA" id="ARBA00023125"/>
    </source>
</evidence>
<dbReference type="AlphaFoldDB" id="A0A9Q4C5B9"/>
<dbReference type="Proteomes" id="UP001149411">
    <property type="component" value="Unassembled WGS sequence"/>
</dbReference>
<keyword evidence="3" id="KW-0238">DNA-binding</keyword>
<evidence type="ECO:0000256" key="2">
    <source>
        <dbReference type="ARBA" id="ARBA00023015"/>
    </source>
</evidence>
<gene>
    <name evidence="5" type="ORF">EGH25_10300</name>
</gene>
<dbReference type="Gene3D" id="1.10.10.10">
    <property type="entry name" value="Winged helix-like DNA-binding domain superfamily/Winged helix DNA-binding domain"/>
    <property type="match status" value="1"/>
</dbReference>
<name>A0A9Q4C5B9_9EURY</name>
<evidence type="ECO:0000256" key="1">
    <source>
        <dbReference type="ARBA" id="ARBA00011046"/>
    </source>
</evidence>
<dbReference type="InterPro" id="IPR036388">
    <property type="entry name" value="WH-like_DNA-bd_sf"/>
</dbReference>
<keyword evidence="4" id="KW-0804">Transcription</keyword>
<dbReference type="InterPro" id="IPR036390">
    <property type="entry name" value="WH_DNA-bd_sf"/>
</dbReference>
<evidence type="ECO:0000256" key="4">
    <source>
        <dbReference type="ARBA" id="ARBA00023163"/>
    </source>
</evidence>
<dbReference type="Pfam" id="PF03965">
    <property type="entry name" value="Penicillinase_R"/>
    <property type="match status" value="1"/>
</dbReference>
<protein>
    <submittedName>
        <fullName evidence="5">BlaI/MecI/CopY family transcriptional regulator</fullName>
    </submittedName>
</protein>
<organism evidence="5 6">
    <name type="scientific">Halorutilus salinus</name>
    <dbReference type="NCBI Taxonomy" id="2487751"/>
    <lineage>
        <taxon>Archaea</taxon>
        <taxon>Methanobacteriati</taxon>
        <taxon>Methanobacteriota</taxon>
        <taxon>Stenosarchaea group</taxon>
        <taxon>Halobacteria</taxon>
        <taxon>Halorutilales</taxon>
        <taxon>Halorutilaceae</taxon>
        <taxon>Halorutilus</taxon>
    </lineage>
</organism>